<evidence type="ECO:0000313" key="2">
    <source>
        <dbReference type="Proteomes" id="UP000267268"/>
    </source>
</evidence>
<accession>A0A3Q9FMV2</accession>
<dbReference type="NCBIfam" id="TIGR04183">
    <property type="entry name" value="Por_Secre_tail"/>
    <property type="match status" value="1"/>
</dbReference>
<proteinExistence type="predicted"/>
<protein>
    <submittedName>
        <fullName evidence="1">T9SS type A sorting domain-containing protein</fullName>
    </submittedName>
</protein>
<name>A0A3Q9FMV2_9BACT</name>
<organism evidence="1 2">
    <name type="scientific">Flammeovirga pectinis</name>
    <dbReference type="NCBI Taxonomy" id="2494373"/>
    <lineage>
        <taxon>Bacteria</taxon>
        <taxon>Pseudomonadati</taxon>
        <taxon>Bacteroidota</taxon>
        <taxon>Cytophagia</taxon>
        <taxon>Cytophagales</taxon>
        <taxon>Flammeovirgaceae</taxon>
        <taxon>Flammeovirga</taxon>
    </lineage>
</organism>
<reference evidence="1 2" key="1">
    <citation type="submission" date="2018-12" db="EMBL/GenBank/DDBJ databases">
        <title>Flammeovirga pectinis sp. nov., isolated from the gut of the Korean scallop, Patinopecten yessoensis.</title>
        <authorList>
            <person name="Bae J.-W."/>
            <person name="Jeong Y.-S."/>
            <person name="Kang W."/>
        </authorList>
    </citation>
    <scope>NUCLEOTIDE SEQUENCE [LARGE SCALE GENOMIC DNA]</scope>
    <source>
        <strain evidence="1 2">L12M1</strain>
    </source>
</reference>
<dbReference type="EMBL" id="CP034562">
    <property type="protein sequence ID" value="AZQ63766.1"/>
    <property type="molecule type" value="Genomic_DNA"/>
</dbReference>
<dbReference type="RefSeq" id="WP_126616792.1">
    <property type="nucleotide sequence ID" value="NZ_CP034562.1"/>
</dbReference>
<dbReference type="Proteomes" id="UP000267268">
    <property type="component" value="Chromosome 1"/>
</dbReference>
<keyword evidence="2" id="KW-1185">Reference proteome</keyword>
<dbReference type="InterPro" id="IPR026444">
    <property type="entry name" value="Secre_tail"/>
</dbReference>
<gene>
    <name evidence="1" type="ORF">EI427_16500</name>
</gene>
<sequence>MDTALIHTDAMDVSNMILTFNGDAFTSGTTSGYSNLSAALSVNFKDNPAVTDSDFEITSTVPFAETASDDGEVGGAIVLTLVGGDSLSGVIGSDLVDLEYVRGVNIPDGLELSVIKNSHTQATISLKGNAENHEDANDINVGWFFEDSAFVYLDADQIDFSNTTSLIEIDFQTIIVEIENSDFIEISNTGFTESNTNDGSVEGSIVLSLVGGDQLTGANGDDLVATGLVIADGVPSGLSLSIIQDTPLQITISLTGNAAAHKATDNATFGWTFTDNAFEILAASIIDYAINPNSQSITFTTETPPPFTDSDFQIVSTIPFIEQVVDNGIVNGEIVLNLAGGDTLTGKIGDDFVTDAKLLTQNIPNGLTLSAIKNSSTQITLRLNGVAVDHSSANRTFGWTFTDNAFAALPAEVVELAQVSSVGIEFHDGYTPELTFTTSRKNDSTTFYEVIPYVGGLGNAYIQFRLSYDTFVDTIENYISIDNLPAGIKPVITKNTNSLLTITFDSIAANHAPSDSTIANITFEDGAFTGYPNTDVAGYQQDISIKFQEYQGLAYDSTRLVENKRNDGSIDGEVKITLLGGQKFTGFNGELFSSNGKVLFTYVPDGLNGRIERISETEALLSFTGNATAHSKLVDDISNVIISFQDIAFTNPEGPPLVHKLVNDFAIEYVNTPEGPTFTFNTKKFNESSEDDGSIDNQVMISLYNATFHDDLSIDNVSINNLPSDYTMSLERVTSTQAILSLSGTSLLHFKENNIDNLEINFIDNDVAVVNEFSIDSVEDHSFISSITYQEKYGLYWDEMAFYEDTINFDGAIVSSQIIRIGGGETFVGTTGDNLIQYTNYANFPNGLTPVLERISDTKVQLFFTGIAHHHDYINTAYDGGIIFNAAAFTKNTVNYLKDISHLNIQFHYEDTPGLSWSKINLAESFNFDGSVADTVLISAQGRATFTANSTDFITDELVTITGVPDGLTANLIVVDQKNLKLYFNGNATSHLDTDDIDNLNVTFNSTAFENNDISNFGKVFQTLSINFRDSAPYLTWSNGLFTEANTDDGSVEGTMTVNLVGDAFVDAVGTEITGITTENTPDGLTPVLTVTSSTSAALTFTGNATEHKDINDSEDFLITFSASAFVASDVSTFIGLANTDYPIRFNFNDTPITASEFEILSFAAFKESKDNDGSVDGELVLQLTGGDVLTGINGQNLVKQNLVTPVNVPSGLFLKVIQNSATQVTISFVGNASSEQNTITFGWEFTDNAFANLTAAEINLAVNRKAYQIEFSDPNQSNFDGENWSNGSPSKTTNVVIDENATLNVSSPINVNSISLSPGSKINIAENGGLTVSGDVVNYGVIKIANGGYIIQEENSDYLGTGTVEYTIVGDGLETVYNYFSSPYVSEQSFGGNIYSYNPTLPQSNSYSELNKGWQAHNGAMTPGQGYTATNVDQEVLSGTPNNGDINVSVYKGAHTGFNLIGNPYLSPIDIDKFVALNGPDDNNVIEPTIYLWDQDISDENNFQSADYATYKPGIGAVAGGSTETPNGEIAVGQGFYIEAKSSGTVIFRNSMRSTDNSQFFRVKESNEVARLWLNVHHENSSFNQTLIAFKDNADDLYDPTLDVKKLVGNTNFTLYSQIENEDDKYVINVFNNFAIDEKEIALGLVTSFDGEHEFELADYDHLENFPILLVDNKTGLEYNLKEESVKIYLPKGDYSDRFTMKFREANVLSNRTTLEEVLLGTSHGKLHLLTNQLVSVLKVFDLNGQEILQLKDLSPNSTIDHQLDKGIYIIQIQQENTIETQKIVLK</sequence>
<evidence type="ECO:0000313" key="1">
    <source>
        <dbReference type="EMBL" id="AZQ63766.1"/>
    </source>
</evidence>
<dbReference type="KEGG" id="fll:EI427_16500"/>
<dbReference type="OrthoDB" id="1493708at2"/>